<reference evidence="1 2" key="1">
    <citation type="journal article" date="2014" name="BMC Genomics">
        <title>Comparative genomics of the major fungal agents of human and animal Sporotrichosis: Sporothrix schenckii and Sporothrix brasiliensis.</title>
        <authorList>
            <person name="Teixeira M.M."/>
            <person name="de Almeida L.G."/>
            <person name="Kubitschek-Barreira P."/>
            <person name="Alves F.L."/>
            <person name="Kioshima E.S."/>
            <person name="Abadio A.K."/>
            <person name="Fernandes L."/>
            <person name="Derengowski L.S."/>
            <person name="Ferreira K.S."/>
            <person name="Souza R.C."/>
            <person name="Ruiz J.C."/>
            <person name="de Andrade N.C."/>
            <person name="Paes H.C."/>
            <person name="Nicola A.M."/>
            <person name="Albuquerque P."/>
            <person name="Gerber A.L."/>
            <person name="Martins V.P."/>
            <person name="Peconick L.D."/>
            <person name="Neto A.V."/>
            <person name="Chaucanez C.B."/>
            <person name="Silva P.A."/>
            <person name="Cunha O.L."/>
            <person name="de Oliveira F.F."/>
            <person name="dos Santos T.C."/>
            <person name="Barros A.L."/>
            <person name="Soares M.A."/>
            <person name="de Oliveira L.M."/>
            <person name="Marini M.M."/>
            <person name="Villalobos-Duno H."/>
            <person name="Cunha M.M."/>
            <person name="de Hoog S."/>
            <person name="da Silveira J.F."/>
            <person name="Henrissat B."/>
            <person name="Nino-Vega G.A."/>
            <person name="Cisalpino P.S."/>
            <person name="Mora-Montes H.M."/>
            <person name="Almeida S.R."/>
            <person name="Stajich J.E."/>
            <person name="Lopes-Bezerra L.M."/>
            <person name="Vasconcelos A.T."/>
            <person name="Felipe M.S."/>
        </authorList>
    </citation>
    <scope>NUCLEOTIDE SEQUENCE [LARGE SCALE GENOMIC DNA]</scope>
    <source>
        <strain evidence="1 2">1099-18</strain>
    </source>
</reference>
<dbReference type="OrthoDB" id="5426988at2759"/>
<protein>
    <submittedName>
        <fullName evidence="1">Uncharacterized protein</fullName>
    </submittedName>
</protein>
<proteinExistence type="predicted"/>
<name>A0A0F2LYH5_SPOSC</name>
<dbReference type="KEGG" id="ssck:SPSK_01234"/>
<organism evidence="1 2">
    <name type="scientific">Sporothrix schenckii 1099-18</name>
    <dbReference type="NCBI Taxonomy" id="1397361"/>
    <lineage>
        <taxon>Eukaryota</taxon>
        <taxon>Fungi</taxon>
        <taxon>Dikarya</taxon>
        <taxon>Ascomycota</taxon>
        <taxon>Pezizomycotina</taxon>
        <taxon>Sordariomycetes</taxon>
        <taxon>Sordariomycetidae</taxon>
        <taxon>Ophiostomatales</taxon>
        <taxon>Ophiostomataceae</taxon>
        <taxon>Sporothrix</taxon>
    </lineage>
</organism>
<dbReference type="AlphaFoldDB" id="A0A0F2LYH5"/>
<sequence>MPAPFRPVQPIIWINGWPAMGKLALAQCICQLLGQDRAVVIDDREFTDQLNLPRDALMSRHVSRSGGRPRGLSVGDINGNTHTHRYNVCSEAGADGGICPGKECPGRGCPGRECMGGRLMTGLDGLSPPLQAKQEACFRKFVYGDEDDEAIKNGKVDAVQRQRVIIFTDCRANDKVGAEGARRYENAARNAGRQFVPIYVECLPEEQERRAKSSDKLYTQVEGAAMTGAEAARELQALADGRLFTFPQDTVPGLYINVTNQLIHDSAMEVISFINAIAEKRTDAVKESVAASVRRRHGIFVAWAIEN</sequence>
<dbReference type="VEuPathDB" id="FungiDB:SPSK_01234"/>
<comment type="caution">
    <text evidence="1">The sequence shown here is derived from an EMBL/GenBank/DDBJ whole genome shotgun (WGS) entry which is preliminary data.</text>
</comment>
<dbReference type="Proteomes" id="UP000033710">
    <property type="component" value="Unassembled WGS sequence"/>
</dbReference>
<gene>
    <name evidence="1" type="ORF">SPSK_01234</name>
</gene>
<evidence type="ECO:0000313" key="1">
    <source>
        <dbReference type="EMBL" id="KJR81540.1"/>
    </source>
</evidence>
<reference evidence="1 2" key="2">
    <citation type="journal article" date="2015" name="Eukaryot. Cell">
        <title>Asexual propagation of a virulent clone complex in a human and feline outbreak of sporotrichosis.</title>
        <authorList>
            <person name="Teixeira Mde M."/>
            <person name="Rodrigues A.M."/>
            <person name="Tsui C.K."/>
            <person name="de Almeida L.G."/>
            <person name="Van Diepeningen A.D."/>
            <person name="van den Ende B.G."/>
            <person name="Fernandes G.F."/>
            <person name="Kano R."/>
            <person name="Hamelin R.C."/>
            <person name="Lopes-Bezerra L.M."/>
            <person name="Vasconcelos A.T."/>
            <person name="de Hoog S."/>
            <person name="de Camargo Z.P."/>
            <person name="Felipe M.S."/>
        </authorList>
    </citation>
    <scope>NUCLEOTIDE SEQUENCE [LARGE SCALE GENOMIC DNA]</scope>
    <source>
        <strain evidence="1 2">1099-18</strain>
    </source>
</reference>
<dbReference type="GeneID" id="27663442"/>
<dbReference type="RefSeq" id="XP_016584216.1">
    <property type="nucleotide sequence ID" value="XM_016728165.1"/>
</dbReference>
<evidence type="ECO:0000313" key="2">
    <source>
        <dbReference type="Proteomes" id="UP000033710"/>
    </source>
</evidence>
<dbReference type="EMBL" id="AXCR01000011">
    <property type="protein sequence ID" value="KJR81540.1"/>
    <property type="molecule type" value="Genomic_DNA"/>
</dbReference>
<accession>A0A0F2LYH5</accession>